<protein>
    <submittedName>
        <fullName evidence="2">Uncharacterized protein</fullName>
    </submittedName>
</protein>
<dbReference type="EMBL" id="JAULJE010000010">
    <property type="protein sequence ID" value="KAK1337958.1"/>
    <property type="molecule type" value="Genomic_DNA"/>
</dbReference>
<dbReference type="GO" id="GO:0030198">
    <property type="term" value="P:extracellular matrix organization"/>
    <property type="evidence" value="ECO:0007669"/>
    <property type="project" value="TreeGrafter"/>
</dbReference>
<dbReference type="GO" id="GO:0031012">
    <property type="term" value="C:extracellular matrix"/>
    <property type="evidence" value="ECO:0007669"/>
    <property type="project" value="TreeGrafter"/>
</dbReference>
<dbReference type="InterPro" id="IPR008160">
    <property type="entry name" value="Collagen"/>
</dbReference>
<comment type="caution">
    <text evidence="2">The sequence shown here is derived from an EMBL/GenBank/DDBJ whole genome shotgun (WGS) entry which is preliminary data.</text>
</comment>
<feature type="compositionally biased region" description="Basic and acidic residues" evidence="1">
    <location>
        <begin position="240"/>
        <end position="273"/>
    </location>
</feature>
<evidence type="ECO:0000256" key="1">
    <source>
        <dbReference type="SAM" id="MobiDB-lite"/>
    </source>
</evidence>
<accession>A0AA40HVC8</accession>
<dbReference type="Proteomes" id="UP001177744">
    <property type="component" value="Unassembled WGS sequence"/>
</dbReference>
<dbReference type="Pfam" id="PF01391">
    <property type="entry name" value="Collagen"/>
    <property type="match status" value="1"/>
</dbReference>
<organism evidence="2 3">
    <name type="scientific">Cnephaeus nilssonii</name>
    <name type="common">Northern bat</name>
    <name type="synonym">Eptesicus nilssonii</name>
    <dbReference type="NCBI Taxonomy" id="3371016"/>
    <lineage>
        <taxon>Eukaryota</taxon>
        <taxon>Metazoa</taxon>
        <taxon>Chordata</taxon>
        <taxon>Craniata</taxon>
        <taxon>Vertebrata</taxon>
        <taxon>Euteleostomi</taxon>
        <taxon>Mammalia</taxon>
        <taxon>Eutheria</taxon>
        <taxon>Laurasiatheria</taxon>
        <taxon>Chiroptera</taxon>
        <taxon>Yangochiroptera</taxon>
        <taxon>Vespertilionidae</taxon>
        <taxon>Cnephaeus</taxon>
    </lineage>
</organism>
<feature type="compositionally biased region" description="Pro residues" evidence="1">
    <location>
        <begin position="580"/>
        <end position="592"/>
    </location>
</feature>
<feature type="region of interest" description="Disordered" evidence="1">
    <location>
        <begin position="237"/>
        <end position="289"/>
    </location>
</feature>
<dbReference type="GO" id="GO:0030020">
    <property type="term" value="F:extracellular matrix structural constituent conferring tensile strength"/>
    <property type="evidence" value="ECO:0007669"/>
    <property type="project" value="TreeGrafter"/>
</dbReference>
<dbReference type="AlphaFoldDB" id="A0AA40HVC8"/>
<reference evidence="2" key="1">
    <citation type="submission" date="2023-06" db="EMBL/GenBank/DDBJ databases">
        <title>Reference genome for the Northern bat (Eptesicus nilssonii), a most northern bat species.</title>
        <authorList>
            <person name="Laine V.N."/>
            <person name="Pulliainen A.T."/>
            <person name="Lilley T.M."/>
        </authorList>
    </citation>
    <scope>NUCLEOTIDE SEQUENCE</scope>
    <source>
        <strain evidence="2">BLF_Eptnil</strain>
        <tissue evidence="2">Kidney</tissue>
    </source>
</reference>
<feature type="region of interest" description="Disordered" evidence="1">
    <location>
        <begin position="429"/>
        <end position="619"/>
    </location>
</feature>
<feature type="region of interest" description="Disordered" evidence="1">
    <location>
        <begin position="342"/>
        <end position="408"/>
    </location>
</feature>
<feature type="compositionally biased region" description="Low complexity" evidence="1">
    <location>
        <begin position="500"/>
        <end position="527"/>
    </location>
</feature>
<evidence type="ECO:0000313" key="2">
    <source>
        <dbReference type="EMBL" id="KAK1337958.1"/>
    </source>
</evidence>
<keyword evidence="3" id="KW-1185">Reference proteome</keyword>
<proteinExistence type="predicted"/>
<name>A0AA40HVC8_CNENI</name>
<evidence type="ECO:0000313" key="3">
    <source>
        <dbReference type="Proteomes" id="UP001177744"/>
    </source>
</evidence>
<dbReference type="InterPro" id="IPR050149">
    <property type="entry name" value="Collagen_superfamily"/>
</dbReference>
<gene>
    <name evidence="2" type="ORF">QTO34_001061</name>
</gene>
<sequence length="619" mass="65650">MRQVFRARPRMGLWAAESSEQQARSGQAPHRATGTRIPLRMSDSHQSDIPQGLPDCKRAQGPPPPILSAHISCTGPLVYDNNPSENMLPPIALLLLMSLNLVHGVFYAERYQTPTGIKGPAANTKTQFFIPYAIKSKEDSKVLPVHQAPLALAGTQVPLGHQEKQAMEVLDPKESQACQDHRDHQARGSQARQDCQENQGTEDLMDQKEILDQLVYQARGALQDHREFPAQREFLCQENLDNRDRQEPRDPEAFPERRVSQESLVRTDRKERPGSALQAAQVRGASQALRGPWDHPALLEWEREGRMGSRGSRASKAIGAFQEKGDQLAYQAPKVLLGSEDQKALESQEPPEPQASQGFQEPKATPGLRESLGPQGLPALGSRACQAFRDKEDPPAFPVAPVPKGSKAQQAILGSQVWLDPLEMWDPKDQRASRATMECQALKARRPGAKGERGSPGLDGKPGYPGEPGLDGPKGHPGLPGPKGDPGVEGPPGRPGPAGPAGAKGMPGHNGEAGPRGAPGIPGTRGPIGPPGIPGFPGSKGDPGTPGLPGPAGIATKGLNGPTGPPGPPGPRGHAGEPGLPGPPGPPGPPGRPSLRKASPRPAKGPVFRGCPLLVPTRV</sequence>
<dbReference type="PANTHER" id="PTHR24023:SF910">
    <property type="entry name" value="COLLECTIN-12"/>
    <property type="match status" value="1"/>
</dbReference>
<dbReference type="GO" id="GO:0005615">
    <property type="term" value="C:extracellular space"/>
    <property type="evidence" value="ECO:0007669"/>
    <property type="project" value="TreeGrafter"/>
</dbReference>
<dbReference type="PANTHER" id="PTHR24023">
    <property type="entry name" value="COLLAGEN ALPHA"/>
    <property type="match status" value="1"/>
</dbReference>